<dbReference type="InterPro" id="IPR027417">
    <property type="entry name" value="P-loop_NTPase"/>
</dbReference>
<dbReference type="Gene3D" id="3.40.50.300">
    <property type="entry name" value="P-loop containing nucleotide triphosphate hydrolases"/>
    <property type="match status" value="1"/>
</dbReference>
<gene>
    <name evidence="1" type="ORF">JFN88_02780</name>
</gene>
<evidence type="ECO:0000313" key="2">
    <source>
        <dbReference type="Proteomes" id="UP000640274"/>
    </source>
</evidence>
<dbReference type="Proteomes" id="UP000640274">
    <property type="component" value="Unassembled WGS sequence"/>
</dbReference>
<proteinExistence type="predicted"/>
<accession>A0A934J3N9</accession>
<evidence type="ECO:0000313" key="1">
    <source>
        <dbReference type="EMBL" id="MBJ6360246.1"/>
    </source>
</evidence>
<sequence length="318" mass="35014">MKRGPFQYIAFGMSLVSEFPIPELIVHEPGSSGGGITGQVEIRRADLQQAWGHARMWNAYTALNGEQVLFYIPNVGILGIEGGRYIWVSPFENCNEDQLRLYILGSCMGALLLQRGILPLHGSAVVLNGKAYAFCGESGAGKSTLAAVFTQRGYSMLTDDVIAISFTEQGCPVVIPSYPQQKLWQASLDRLGMYGGDYAALFDETEKFGVPVRDSFESQPVPLAGFFELQHNEGTESTGLSYMKLSGLMGMPLLFTHTYRNFLVPMLGLGQWHFDFTARLAGQLLMAQFKRGSEGFTAPVMADHILQWVMEGEAYHVG</sequence>
<keyword evidence="2" id="KW-1185">Reference proteome</keyword>
<organism evidence="1 2">
    <name type="scientific">Paenibacillus roseus</name>
    <dbReference type="NCBI Taxonomy" id="2798579"/>
    <lineage>
        <taxon>Bacteria</taxon>
        <taxon>Bacillati</taxon>
        <taxon>Bacillota</taxon>
        <taxon>Bacilli</taxon>
        <taxon>Bacillales</taxon>
        <taxon>Paenibacillaceae</taxon>
        <taxon>Paenibacillus</taxon>
    </lineage>
</organism>
<name>A0A934J3N9_9BACL</name>
<dbReference type="AlphaFoldDB" id="A0A934J3N9"/>
<dbReference type="EMBL" id="JAELUP010000005">
    <property type="protein sequence ID" value="MBJ6360246.1"/>
    <property type="molecule type" value="Genomic_DNA"/>
</dbReference>
<comment type="caution">
    <text evidence="1">The sequence shown here is derived from an EMBL/GenBank/DDBJ whole genome shotgun (WGS) entry which is preliminary data.</text>
</comment>
<dbReference type="RefSeq" id="WP_199017759.1">
    <property type="nucleotide sequence ID" value="NZ_JAELUP010000005.1"/>
</dbReference>
<dbReference type="SUPFAM" id="SSF53795">
    <property type="entry name" value="PEP carboxykinase-like"/>
    <property type="match status" value="1"/>
</dbReference>
<protein>
    <submittedName>
        <fullName evidence="1">Aldolase</fullName>
    </submittedName>
</protein>
<reference evidence="1" key="1">
    <citation type="submission" date="2020-12" db="EMBL/GenBank/DDBJ databases">
        <authorList>
            <person name="Huq M.A."/>
        </authorList>
    </citation>
    <scope>NUCLEOTIDE SEQUENCE</scope>
    <source>
        <strain evidence="1">MAHUQ-46</strain>
    </source>
</reference>